<evidence type="ECO:0000259" key="2">
    <source>
        <dbReference type="PROSITE" id="PS51352"/>
    </source>
</evidence>
<comment type="caution">
    <text evidence="3">The sequence shown here is derived from an EMBL/GenBank/DDBJ whole genome shotgun (WGS) entry which is preliminary data.</text>
</comment>
<organism evidence="3 4">
    <name type="scientific">Deinococcus arboris</name>
    <dbReference type="NCBI Taxonomy" id="2682977"/>
    <lineage>
        <taxon>Bacteria</taxon>
        <taxon>Thermotogati</taxon>
        <taxon>Deinococcota</taxon>
        <taxon>Deinococci</taxon>
        <taxon>Deinococcales</taxon>
        <taxon>Deinococcaceae</taxon>
        <taxon>Deinococcus</taxon>
    </lineage>
</organism>
<protein>
    <submittedName>
        <fullName evidence="3">Redoxin domain-containing protein</fullName>
    </submittedName>
</protein>
<gene>
    <name evidence="3" type="ORF">GO986_16990</name>
</gene>
<evidence type="ECO:0000256" key="1">
    <source>
        <dbReference type="SAM" id="SignalP"/>
    </source>
</evidence>
<dbReference type="Gene3D" id="3.40.30.10">
    <property type="entry name" value="Glutaredoxin"/>
    <property type="match status" value="1"/>
</dbReference>
<evidence type="ECO:0000313" key="3">
    <source>
        <dbReference type="EMBL" id="MVN88440.1"/>
    </source>
</evidence>
<dbReference type="InterPro" id="IPR036249">
    <property type="entry name" value="Thioredoxin-like_sf"/>
</dbReference>
<name>A0A7C9LWK7_9DEIO</name>
<dbReference type="SUPFAM" id="SSF52833">
    <property type="entry name" value="Thioredoxin-like"/>
    <property type="match status" value="1"/>
</dbReference>
<keyword evidence="4" id="KW-1185">Reference proteome</keyword>
<dbReference type="AlphaFoldDB" id="A0A7C9LWK7"/>
<dbReference type="CDD" id="cd02947">
    <property type="entry name" value="TRX_family"/>
    <property type="match status" value="1"/>
</dbReference>
<evidence type="ECO:0000313" key="4">
    <source>
        <dbReference type="Proteomes" id="UP000483286"/>
    </source>
</evidence>
<feature type="chain" id="PRO_5028869905" evidence="1">
    <location>
        <begin position="25"/>
        <end position="144"/>
    </location>
</feature>
<dbReference type="PROSITE" id="PS51352">
    <property type="entry name" value="THIOREDOXIN_2"/>
    <property type="match status" value="1"/>
</dbReference>
<reference evidence="3 4" key="1">
    <citation type="submission" date="2019-12" db="EMBL/GenBank/DDBJ databases">
        <title>Deinococcus sp. HMF7620 Genome sequencing and assembly.</title>
        <authorList>
            <person name="Kang H."/>
            <person name="Kim H."/>
            <person name="Joh K."/>
        </authorList>
    </citation>
    <scope>NUCLEOTIDE SEQUENCE [LARGE SCALE GENOMIC DNA]</scope>
    <source>
        <strain evidence="3 4">HMF7620</strain>
    </source>
</reference>
<dbReference type="InterPro" id="IPR013766">
    <property type="entry name" value="Thioredoxin_domain"/>
</dbReference>
<proteinExistence type="predicted"/>
<dbReference type="RefSeq" id="WP_157460498.1">
    <property type="nucleotide sequence ID" value="NZ_WQLB01000028.1"/>
</dbReference>
<feature type="signal peptide" evidence="1">
    <location>
        <begin position="1"/>
        <end position="24"/>
    </location>
</feature>
<sequence length="144" mass="15457">MTRFTLTALSTAAPFMLMALAATAAASMPGHDISTMAKATGYQPYSKAAFDAAKSKQRVLFFWASWCPNCRAAEADIQKNLGSLPAGVVVFKTDYDKEAALKKQYGITYQHTFVLVDAQGKALRKWSGGGLKQIVANAAAAKKM</sequence>
<feature type="domain" description="Thioredoxin" evidence="2">
    <location>
        <begin position="17"/>
        <end position="143"/>
    </location>
</feature>
<dbReference type="Pfam" id="PF00085">
    <property type="entry name" value="Thioredoxin"/>
    <property type="match status" value="1"/>
</dbReference>
<accession>A0A7C9LWK7</accession>
<dbReference type="EMBL" id="WQLB01000028">
    <property type="protein sequence ID" value="MVN88440.1"/>
    <property type="molecule type" value="Genomic_DNA"/>
</dbReference>
<dbReference type="Proteomes" id="UP000483286">
    <property type="component" value="Unassembled WGS sequence"/>
</dbReference>
<keyword evidence="1" id="KW-0732">Signal</keyword>